<keyword evidence="2" id="KW-1185">Reference proteome</keyword>
<proteinExistence type="predicted"/>
<evidence type="ECO:0000313" key="2">
    <source>
        <dbReference type="Proteomes" id="UP000053760"/>
    </source>
</evidence>
<protein>
    <submittedName>
        <fullName evidence="1">Uncharacterized protein</fullName>
    </submittedName>
</protein>
<evidence type="ECO:0000313" key="1">
    <source>
        <dbReference type="EMBL" id="KFO71225.1"/>
    </source>
</evidence>
<sequence length="149" mass="15893">KENASHHVPALIKGLMNGLAERGLLGGGQSSLPAAAGLDPSECFHAAPYTETLLQTLGGNLSALPDHRSVPRDLFCNRMYMSDPGMEEVVILTVVGRGSMKSAGELLHHILLPGCNNQSWSAEGPDSGFELLGLKWLPHLTPCQAREIT</sequence>
<organism evidence="1 2">
    <name type="scientific">Cuculus canorus</name>
    <name type="common">Common cuckoo</name>
    <dbReference type="NCBI Taxonomy" id="55661"/>
    <lineage>
        <taxon>Eukaryota</taxon>
        <taxon>Metazoa</taxon>
        <taxon>Chordata</taxon>
        <taxon>Craniata</taxon>
        <taxon>Vertebrata</taxon>
        <taxon>Euteleostomi</taxon>
        <taxon>Archelosauria</taxon>
        <taxon>Archosauria</taxon>
        <taxon>Dinosauria</taxon>
        <taxon>Saurischia</taxon>
        <taxon>Theropoda</taxon>
        <taxon>Coelurosauria</taxon>
        <taxon>Aves</taxon>
        <taxon>Neognathae</taxon>
        <taxon>Neoaves</taxon>
        <taxon>Otidimorphae</taxon>
        <taxon>Cuculiformes</taxon>
        <taxon>Cuculidae</taxon>
        <taxon>Cuculus</taxon>
    </lineage>
</organism>
<dbReference type="AlphaFoldDB" id="A0A091FL41"/>
<name>A0A091FL41_CUCCA</name>
<dbReference type="Proteomes" id="UP000053760">
    <property type="component" value="Unassembled WGS sequence"/>
</dbReference>
<accession>A0A091FL41</accession>
<dbReference type="EMBL" id="KL447254">
    <property type="protein sequence ID" value="KFO71225.1"/>
    <property type="molecule type" value="Genomic_DNA"/>
</dbReference>
<feature type="non-terminal residue" evidence="1">
    <location>
        <position position="149"/>
    </location>
</feature>
<reference evidence="1 2" key="1">
    <citation type="submission" date="2014-04" db="EMBL/GenBank/DDBJ databases">
        <title>Genome evolution of avian class.</title>
        <authorList>
            <person name="Zhang G."/>
            <person name="Li C."/>
        </authorList>
    </citation>
    <scope>NUCLEOTIDE SEQUENCE [LARGE SCALE GENOMIC DNA]</scope>
    <source>
        <strain evidence="1">BGI_N303</strain>
    </source>
</reference>
<gene>
    <name evidence="1" type="ORF">N303_04384</name>
</gene>
<feature type="non-terminal residue" evidence="1">
    <location>
        <position position="1"/>
    </location>
</feature>